<dbReference type="OrthoDB" id="1034290at2"/>
<keyword evidence="4" id="KW-1185">Reference proteome</keyword>
<dbReference type="AlphaFoldDB" id="A0A6A7WD56"/>
<dbReference type="Pfam" id="PF01381">
    <property type="entry name" value="HTH_3"/>
    <property type="match status" value="1"/>
</dbReference>
<dbReference type="InterPro" id="IPR001387">
    <property type="entry name" value="Cro/C1-type_HTH"/>
</dbReference>
<sequence>MKDRIRQIMEGQHLTQQSFAQMTQISTPTLSNILTGKSRATLNTVELIKRKFPLISLDWLLYGVGPMYIHDGAAPTPSDATSGSGSAARHEPTDMALDFSDDDSAEVASSPQSASAASLSAHSSSQPSSAYPSGSLFDQPVSHSVNPTRKNIAQTEVKYIDKPQRKITEIRIFYDDQTWETFVPKK</sequence>
<feature type="region of interest" description="Disordered" evidence="1">
    <location>
        <begin position="73"/>
        <end position="149"/>
    </location>
</feature>
<accession>A0A6A7WD56</accession>
<dbReference type="RefSeq" id="WP_158464019.1">
    <property type="nucleotide sequence ID" value="NZ_VZAD01000077.1"/>
</dbReference>
<evidence type="ECO:0000313" key="4">
    <source>
        <dbReference type="Proteomes" id="UP000384372"/>
    </source>
</evidence>
<protein>
    <submittedName>
        <fullName evidence="3">Helix-turn-helix transcriptional regulator</fullName>
    </submittedName>
</protein>
<dbReference type="SMART" id="SM00530">
    <property type="entry name" value="HTH_XRE"/>
    <property type="match status" value="1"/>
</dbReference>
<name>A0A6A7WD56_9BACT</name>
<proteinExistence type="predicted"/>
<feature type="compositionally biased region" description="Low complexity" evidence="1">
    <location>
        <begin position="106"/>
        <end position="135"/>
    </location>
</feature>
<dbReference type="Gene3D" id="1.10.260.40">
    <property type="entry name" value="lambda repressor-like DNA-binding domains"/>
    <property type="match status" value="1"/>
</dbReference>
<dbReference type="CDD" id="cd00093">
    <property type="entry name" value="HTH_XRE"/>
    <property type="match status" value="1"/>
</dbReference>
<dbReference type="PROSITE" id="PS50943">
    <property type="entry name" value="HTH_CROC1"/>
    <property type="match status" value="1"/>
</dbReference>
<dbReference type="InterPro" id="IPR010982">
    <property type="entry name" value="Lambda_DNA-bd_dom_sf"/>
</dbReference>
<dbReference type="GO" id="GO:0003677">
    <property type="term" value="F:DNA binding"/>
    <property type="evidence" value="ECO:0007669"/>
    <property type="project" value="InterPro"/>
</dbReference>
<dbReference type="EMBL" id="VZAD01000077">
    <property type="protein sequence ID" value="MQP12409.1"/>
    <property type="molecule type" value="Genomic_DNA"/>
</dbReference>
<dbReference type="Proteomes" id="UP000384372">
    <property type="component" value="Unassembled WGS sequence"/>
</dbReference>
<dbReference type="SUPFAM" id="SSF47413">
    <property type="entry name" value="lambda repressor-like DNA-binding domains"/>
    <property type="match status" value="1"/>
</dbReference>
<feature type="domain" description="HTH cro/C1-type" evidence="2">
    <location>
        <begin position="5"/>
        <end position="60"/>
    </location>
</feature>
<reference evidence="3 4" key="1">
    <citation type="submission" date="2019-09" db="EMBL/GenBank/DDBJ databases">
        <title>Distinct polysaccharide growth profiles of human intestinal Prevotella copri isolates.</title>
        <authorList>
            <person name="Fehlner-Peach H."/>
            <person name="Magnabosco C."/>
            <person name="Raghavan V."/>
            <person name="Scher J.U."/>
            <person name="Tett A."/>
            <person name="Cox L.M."/>
            <person name="Gottsegen C."/>
            <person name="Watters A."/>
            <person name="Wiltshire- Gordon J.D."/>
            <person name="Segata N."/>
            <person name="Bonneau R."/>
            <person name="Littman D.R."/>
        </authorList>
    </citation>
    <scope>NUCLEOTIDE SEQUENCE [LARGE SCALE GENOMIC DNA]</scope>
    <source>
        <strain evidence="4">iAQ1173</strain>
    </source>
</reference>
<evidence type="ECO:0000259" key="2">
    <source>
        <dbReference type="PROSITE" id="PS50943"/>
    </source>
</evidence>
<evidence type="ECO:0000313" key="3">
    <source>
        <dbReference type="EMBL" id="MQP12409.1"/>
    </source>
</evidence>
<comment type="caution">
    <text evidence="3">The sequence shown here is derived from an EMBL/GenBank/DDBJ whole genome shotgun (WGS) entry which is preliminary data.</text>
</comment>
<evidence type="ECO:0000256" key="1">
    <source>
        <dbReference type="SAM" id="MobiDB-lite"/>
    </source>
</evidence>
<gene>
    <name evidence="3" type="ORF">F7D20_10690</name>
</gene>
<organism evidence="3 4">
    <name type="scientific">Segatella copri</name>
    <dbReference type="NCBI Taxonomy" id="165179"/>
    <lineage>
        <taxon>Bacteria</taxon>
        <taxon>Pseudomonadati</taxon>
        <taxon>Bacteroidota</taxon>
        <taxon>Bacteroidia</taxon>
        <taxon>Bacteroidales</taxon>
        <taxon>Prevotellaceae</taxon>
        <taxon>Segatella</taxon>
    </lineage>
</organism>